<keyword evidence="1" id="KW-0732">Signal</keyword>
<evidence type="ECO:0000313" key="2">
    <source>
        <dbReference type="EMBL" id="SLM24029.1"/>
    </source>
</evidence>
<gene>
    <name evidence="2" type="ORF">SAMN04488690_1745</name>
</gene>
<sequence length="148" mass="15334">MRSMIVGVVTSAAVFVAAPVFASDRGGGDYHGKPLASAAVSTEGLGETHPAAADISADPALQVYAFQRDGVVYLQVNDLAGQVKVIIGNAGDAYFALPAGKSAARVSLPGQRLTVPGAARRFEVYRAQDVVLVRYASSDGDIWSIEAP</sequence>
<feature type="signal peptide" evidence="1">
    <location>
        <begin position="1"/>
        <end position="22"/>
    </location>
</feature>
<feature type="chain" id="PRO_5012822686" description="DUF4384 domain-containing protein" evidence="1">
    <location>
        <begin position="23"/>
        <end position="148"/>
    </location>
</feature>
<reference evidence="3" key="1">
    <citation type="submission" date="2016-10" db="EMBL/GenBank/DDBJ databases">
        <authorList>
            <person name="Varghese N."/>
        </authorList>
    </citation>
    <scope>NUCLEOTIDE SEQUENCE [LARGE SCALE GENOMIC DNA]</scope>
    <source>
        <strain evidence="3">92MFCol6.1</strain>
    </source>
</reference>
<proteinExistence type="predicted"/>
<dbReference type="EMBL" id="FWEU01000002">
    <property type="protein sequence ID" value="SLM24029.1"/>
    <property type="molecule type" value="Genomic_DNA"/>
</dbReference>
<evidence type="ECO:0008006" key="4">
    <source>
        <dbReference type="Google" id="ProtNLM"/>
    </source>
</evidence>
<evidence type="ECO:0000256" key="1">
    <source>
        <dbReference type="SAM" id="SignalP"/>
    </source>
</evidence>
<accession>A0A1W1GXE7</accession>
<organism evidence="2 3">
    <name type="scientific">Stenotrophomonas indicatrix</name>
    <dbReference type="NCBI Taxonomy" id="2045451"/>
    <lineage>
        <taxon>Bacteria</taxon>
        <taxon>Pseudomonadati</taxon>
        <taxon>Pseudomonadota</taxon>
        <taxon>Gammaproteobacteria</taxon>
        <taxon>Lysobacterales</taxon>
        <taxon>Lysobacteraceae</taxon>
        <taxon>Stenotrophomonas</taxon>
    </lineage>
</organism>
<protein>
    <recommendedName>
        <fullName evidence="4">DUF4384 domain-containing protein</fullName>
    </recommendedName>
</protein>
<evidence type="ECO:0000313" key="3">
    <source>
        <dbReference type="Proteomes" id="UP000191133"/>
    </source>
</evidence>
<dbReference type="AlphaFoldDB" id="A0A1W1GXE7"/>
<name>A0A1W1GXE7_9GAMM</name>
<dbReference type="Proteomes" id="UP000191133">
    <property type="component" value="Unassembled WGS sequence"/>
</dbReference>